<keyword evidence="3 10" id="KW-0479">Metal-binding</keyword>
<dbReference type="Pfam" id="PF01725">
    <property type="entry name" value="Ham1p_like"/>
    <property type="match status" value="1"/>
</dbReference>
<comment type="catalytic activity">
    <reaction evidence="9 10">
        <text>XTP + H2O = XMP + diphosphate + H(+)</text>
        <dbReference type="Rhea" id="RHEA:28610"/>
        <dbReference type="ChEBI" id="CHEBI:15377"/>
        <dbReference type="ChEBI" id="CHEBI:15378"/>
        <dbReference type="ChEBI" id="CHEBI:33019"/>
        <dbReference type="ChEBI" id="CHEBI:57464"/>
        <dbReference type="ChEBI" id="CHEBI:61314"/>
        <dbReference type="EC" id="3.6.1.66"/>
    </reaction>
</comment>
<dbReference type="GO" id="GO:0000166">
    <property type="term" value="F:nucleotide binding"/>
    <property type="evidence" value="ECO:0007669"/>
    <property type="project" value="UniProtKB-KW"/>
</dbReference>
<evidence type="ECO:0000313" key="12">
    <source>
        <dbReference type="EMBL" id="OGF99552.1"/>
    </source>
</evidence>
<dbReference type="GO" id="GO:0046872">
    <property type="term" value="F:metal ion binding"/>
    <property type="evidence" value="ECO:0007669"/>
    <property type="project" value="UniProtKB-KW"/>
</dbReference>
<dbReference type="Gene3D" id="3.90.950.10">
    <property type="match status" value="1"/>
</dbReference>
<dbReference type="CDD" id="cd00515">
    <property type="entry name" value="HAM1"/>
    <property type="match status" value="1"/>
</dbReference>
<evidence type="ECO:0000256" key="10">
    <source>
        <dbReference type="HAMAP-Rule" id="MF_01405"/>
    </source>
</evidence>
<dbReference type="GO" id="GO:0036220">
    <property type="term" value="F:ITP diphosphatase activity"/>
    <property type="evidence" value="ECO:0007669"/>
    <property type="project" value="UniProtKB-UniRule"/>
</dbReference>
<comment type="subunit">
    <text evidence="2 10">Homodimer.</text>
</comment>
<comment type="catalytic activity">
    <reaction evidence="10">
        <text>ITP + H2O = IMP + diphosphate + H(+)</text>
        <dbReference type="Rhea" id="RHEA:29399"/>
        <dbReference type="ChEBI" id="CHEBI:15377"/>
        <dbReference type="ChEBI" id="CHEBI:15378"/>
        <dbReference type="ChEBI" id="CHEBI:33019"/>
        <dbReference type="ChEBI" id="CHEBI:58053"/>
        <dbReference type="ChEBI" id="CHEBI:61402"/>
        <dbReference type="EC" id="3.6.1.66"/>
    </reaction>
</comment>
<feature type="binding site" evidence="10">
    <location>
        <begin position="181"/>
        <end position="182"/>
    </location>
    <ligand>
        <name>substrate</name>
    </ligand>
</feature>
<dbReference type="EMBL" id="MFJB01000057">
    <property type="protein sequence ID" value="OGF99552.1"/>
    <property type="molecule type" value="Genomic_DNA"/>
</dbReference>
<keyword evidence="4 10" id="KW-0547">Nucleotide-binding</keyword>
<dbReference type="InterPro" id="IPR020922">
    <property type="entry name" value="dITP/XTP_pyrophosphatase"/>
</dbReference>
<evidence type="ECO:0000256" key="5">
    <source>
        <dbReference type="ARBA" id="ARBA00022801"/>
    </source>
</evidence>
<evidence type="ECO:0000313" key="13">
    <source>
        <dbReference type="Proteomes" id="UP000177396"/>
    </source>
</evidence>
<accession>A0A1F5YHM4</accession>
<comment type="cofactor">
    <cofactor evidence="10">
        <name>Mg(2+)</name>
        <dbReference type="ChEBI" id="CHEBI:18420"/>
    </cofactor>
    <text evidence="10">Binds 1 Mg(2+) ion per subunit.</text>
</comment>
<dbReference type="HAMAP" id="MF_01405">
    <property type="entry name" value="Non_canon_purine_NTPase"/>
    <property type="match status" value="1"/>
</dbReference>
<comment type="caution">
    <text evidence="10">Lacks conserved residue(s) required for the propagation of feature annotation.</text>
</comment>
<evidence type="ECO:0000256" key="4">
    <source>
        <dbReference type="ARBA" id="ARBA00022741"/>
    </source>
</evidence>
<dbReference type="FunFam" id="3.90.950.10:FF:000001">
    <property type="entry name" value="dITP/XTP pyrophosphatase"/>
    <property type="match status" value="1"/>
</dbReference>
<feature type="binding site" evidence="10">
    <location>
        <begin position="153"/>
        <end position="156"/>
    </location>
    <ligand>
        <name>substrate</name>
    </ligand>
</feature>
<dbReference type="GO" id="GO:0009146">
    <property type="term" value="P:purine nucleoside triphosphate catabolic process"/>
    <property type="evidence" value="ECO:0007669"/>
    <property type="project" value="UniProtKB-UniRule"/>
</dbReference>
<dbReference type="PANTHER" id="PTHR11067">
    <property type="entry name" value="INOSINE TRIPHOSPHATE PYROPHOSPHATASE/HAM1 PROTEIN"/>
    <property type="match status" value="1"/>
</dbReference>
<dbReference type="SUPFAM" id="SSF52972">
    <property type="entry name" value="ITPase-like"/>
    <property type="match status" value="1"/>
</dbReference>
<gene>
    <name evidence="12" type="ORF">A2153_04395</name>
</gene>
<keyword evidence="6 10" id="KW-0460">Magnesium</keyword>
<dbReference type="GO" id="GO:0009117">
    <property type="term" value="P:nucleotide metabolic process"/>
    <property type="evidence" value="ECO:0007669"/>
    <property type="project" value="UniProtKB-KW"/>
</dbReference>
<protein>
    <recommendedName>
        <fullName evidence="10">dITP/XTP pyrophosphatase</fullName>
        <ecNumber evidence="10">3.6.1.66</ecNumber>
    </recommendedName>
    <alternativeName>
        <fullName evidence="10">Non-canonical purine NTP pyrophosphatase</fullName>
    </alternativeName>
    <alternativeName>
        <fullName evidence="10">Non-standard purine NTP pyrophosphatase</fullName>
    </alternativeName>
    <alternativeName>
        <fullName evidence="10">Nucleoside-triphosphate diphosphatase</fullName>
    </alternativeName>
    <alternativeName>
        <fullName evidence="10">Nucleoside-triphosphate pyrophosphatase</fullName>
        <shortName evidence="10">NTPase</shortName>
    </alternativeName>
</protein>
<feature type="binding site" evidence="10">
    <location>
        <position position="72"/>
    </location>
    <ligand>
        <name>substrate</name>
    </ligand>
</feature>
<feature type="binding site" evidence="10">
    <location>
        <position position="71"/>
    </location>
    <ligand>
        <name>Mg(2+)</name>
        <dbReference type="ChEBI" id="CHEBI:18420"/>
    </ligand>
</feature>
<evidence type="ECO:0000256" key="8">
    <source>
        <dbReference type="ARBA" id="ARBA00051875"/>
    </source>
</evidence>
<comment type="similarity">
    <text evidence="1 10 11">Belongs to the HAM1 NTPase family.</text>
</comment>
<evidence type="ECO:0000256" key="9">
    <source>
        <dbReference type="ARBA" id="ARBA00052017"/>
    </source>
</evidence>
<dbReference type="PANTHER" id="PTHR11067:SF9">
    <property type="entry name" value="INOSINE TRIPHOSPHATE PYROPHOSPHATASE"/>
    <property type="match status" value="1"/>
</dbReference>
<reference evidence="12 13" key="1">
    <citation type="journal article" date="2016" name="Nat. Commun.">
        <title>Thousands of microbial genomes shed light on interconnected biogeochemical processes in an aquifer system.</title>
        <authorList>
            <person name="Anantharaman K."/>
            <person name="Brown C.T."/>
            <person name="Hug L.A."/>
            <person name="Sharon I."/>
            <person name="Castelle C.J."/>
            <person name="Probst A.J."/>
            <person name="Thomas B.C."/>
            <person name="Singh A."/>
            <person name="Wilkins M.J."/>
            <person name="Karaoz U."/>
            <person name="Brodie E.L."/>
            <person name="Williams K.H."/>
            <person name="Hubbard S.S."/>
            <person name="Banfield J.F."/>
        </authorList>
    </citation>
    <scope>NUCLEOTIDE SEQUENCE [LARGE SCALE GENOMIC DNA]</scope>
</reference>
<evidence type="ECO:0000256" key="6">
    <source>
        <dbReference type="ARBA" id="ARBA00022842"/>
    </source>
</evidence>
<dbReference type="AlphaFoldDB" id="A0A1F5YHM4"/>
<comment type="function">
    <text evidence="10">Pyrophosphatase that catalyzes the hydrolysis of nucleoside triphosphates to their monophosphate derivatives, with a high preference for the non-canonical purine nucleotides XTP (xanthosine triphosphate), dITP (deoxyinosine triphosphate) and ITP. Seems to function as a house-cleaning enzyme that removes non-canonical purine nucleotides from the nucleotide pool, thus preventing their incorporation into DNA/RNA and avoiding chromosomal lesions.</text>
</comment>
<evidence type="ECO:0000256" key="3">
    <source>
        <dbReference type="ARBA" id="ARBA00022723"/>
    </source>
</evidence>
<comment type="caution">
    <text evidence="12">The sequence shown here is derived from an EMBL/GenBank/DDBJ whole genome shotgun (WGS) entry which is preliminary data.</text>
</comment>
<feature type="active site" description="Proton acceptor" evidence="10">
    <location>
        <position position="71"/>
    </location>
</feature>
<dbReference type="Proteomes" id="UP000177396">
    <property type="component" value="Unassembled WGS sequence"/>
</dbReference>
<proteinExistence type="inferred from homology"/>
<dbReference type="GO" id="GO:0035870">
    <property type="term" value="F:dITP diphosphatase activity"/>
    <property type="evidence" value="ECO:0007669"/>
    <property type="project" value="UniProtKB-UniRule"/>
</dbReference>
<evidence type="ECO:0000256" key="1">
    <source>
        <dbReference type="ARBA" id="ARBA00008023"/>
    </source>
</evidence>
<feature type="binding site" evidence="10">
    <location>
        <begin position="9"/>
        <end position="14"/>
    </location>
    <ligand>
        <name>substrate</name>
    </ligand>
</feature>
<name>A0A1F5YHM4_9BACT</name>
<keyword evidence="7 10" id="KW-0546">Nucleotide metabolism</keyword>
<dbReference type="GO" id="GO:0036222">
    <property type="term" value="F:XTP diphosphatase activity"/>
    <property type="evidence" value="ECO:0007669"/>
    <property type="project" value="UniProtKB-UniRule"/>
</dbReference>
<dbReference type="InterPro" id="IPR002637">
    <property type="entry name" value="RdgB/HAM1"/>
</dbReference>
<dbReference type="EC" id="3.6.1.66" evidence="10"/>
<dbReference type="GO" id="GO:0005829">
    <property type="term" value="C:cytosol"/>
    <property type="evidence" value="ECO:0007669"/>
    <property type="project" value="TreeGrafter"/>
</dbReference>
<dbReference type="NCBIfam" id="TIGR00042">
    <property type="entry name" value="RdgB/HAM1 family non-canonical purine NTP pyrophosphatase"/>
    <property type="match status" value="1"/>
</dbReference>
<evidence type="ECO:0000256" key="7">
    <source>
        <dbReference type="ARBA" id="ARBA00023080"/>
    </source>
</evidence>
<feature type="binding site" evidence="10">
    <location>
        <position position="176"/>
    </location>
    <ligand>
        <name>substrate</name>
    </ligand>
</feature>
<comment type="catalytic activity">
    <reaction evidence="8 10">
        <text>dITP + H2O = dIMP + diphosphate + H(+)</text>
        <dbReference type="Rhea" id="RHEA:28342"/>
        <dbReference type="ChEBI" id="CHEBI:15377"/>
        <dbReference type="ChEBI" id="CHEBI:15378"/>
        <dbReference type="ChEBI" id="CHEBI:33019"/>
        <dbReference type="ChEBI" id="CHEBI:61194"/>
        <dbReference type="ChEBI" id="CHEBI:61382"/>
        <dbReference type="EC" id="3.6.1.66"/>
    </reaction>
</comment>
<evidence type="ECO:0000256" key="2">
    <source>
        <dbReference type="ARBA" id="ARBA00011738"/>
    </source>
</evidence>
<dbReference type="GO" id="GO:0017111">
    <property type="term" value="F:ribonucleoside triphosphate phosphatase activity"/>
    <property type="evidence" value="ECO:0007669"/>
    <property type="project" value="InterPro"/>
</dbReference>
<evidence type="ECO:0000256" key="11">
    <source>
        <dbReference type="RuleBase" id="RU003781"/>
    </source>
</evidence>
<organism evidence="12 13">
    <name type="scientific">Candidatus Gottesmanbacteria bacterium RBG_16_38_7b</name>
    <dbReference type="NCBI Taxonomy" id="1798372"/>
    <lineage>
        <taxon>Bacteria</taxon>
        <taxon>Candidatus Gottesmaniibacteriota</taxon>
    </lineage>
</organism>
<keyword evidence="5 10" id="KW-0378">Hydrolase</keyword>
<dbReference type="InterPro" id="IPR029001">
    <property type="entry name" value="ITPase-like_fam"/>
</dbReference>
<sequence>MKKILLIATNNINKLKEIKEILRNIPFQIKSLTEVGFKDKITETGKSYHENARYKAQFVGKKTGLLTLAEDSGLEIDFLNGKPGIYSARYSAGSDRERINKVLKQLERIPEGKRSARFVCVAALFNPQTNKTIFFEGESKGFITDKPLGKSGFGYDPIFFNFDLEKTNAQVSLEEKNRVSHRTRALLKANKFLINIQNL</sequence>